<evidence type="ECO:0000313" key="1">
    <source>
        <dbReference type="EMBL" id="MFC3859388.1"/>
    </source>
</evidence>
<reference evidence="2" key="1">
    <citation type="journal article" date="2019" name="Int. J. Syst. Evol. Microbiol.">
        <title>The Global Catalogue of Microorganisms (GCM) 10K type strain sequencing project: providing services to taxonomists for standard genome sequencing and annotation.</title>
        <authorList>
            <consortium name="The Broad Institute Genomics Platform"/>
            <consortium name="The Broad Institute Genome Sequencing Center for Infectious Disease"/>
            <person name="Wu L."/>
            <person name="Ma J."/>
        </authorList>
    </citation>
    <scope>NUCLEOTIDE SEQUENCE [LARGE SCALE GENOMIC DNA]</scope>
    <source>
        <strain evidence="2">CCTCC AB 2013263</strain>
    </source>
</reference>
<sequence>MSGSLVRIRCTPPAELRDNPDDPVVWLDTDLLDFDAPFDLTPQAPSGARAVDSYLVVHTDDGRPTDFGYTASGNLYARSPEELDTKYFRIKRLLKYADQVWRGDRYLKVKGALIGGTEPLRGQCVVPAAIACRVTDLRWYDEEGVTLE</sequence>
<dbReference type="Proteomes" id="UP001595748">
    <property type="component" value="Unassembled WGS sequence"/>
</dbReference>
<accession>A0ABV8A4N4</accession>
<keyword evidence="2" id="KW-1185">Reference proteome</keyword>
<organism evidence="1 2">
    <name type="scientific">Deinococcus antarcticus</name>
    <dbReference type="NCBI Taxonomy" id="1298767"/>
    <lineage>
        <taxon>Bacteria</taxon>
        <taxon>Thermotogati</taxon>
        <taxon>Deinococcota</taxon>
        <taxon>Deinococci</taxon>
        <taxon>Deinococcales</taxon>
        <taxon>Deinococcaceae</taxon>
        <taxon>Deinococcus</taxon>
    </lineage>
</organism>
<evidence type="ECO:0000313" key="2">
    <source>
        <dbReference type="Proteomes" id="UP001595748"/>
    </source>
</evidence>
<proteinExistence type="predicted"/>
<name>A0ABV8A4N4_9DEIO</name>
<gene>
    <name evidence="1" type="ORF">ACFOPQ_01185</name>
</gene>
<protein>
    <submittedName>
        <fullName evidence="1">Uncharacterized protein</fullName>
    </submittedName>
</protein>
<comment type="caution">
    <text evidence="1">The sequence shown here is derived from an EMBL/GenBank/DDBJ whole genome shotgun (WGS) entry which is preliminary data.</text>
</comment>
<dbReference type="EMBL" id="JBHRZF010000011">
    <property type="protein sequence ID" value="MFC3859388.1"/>
    <property type="molecule type" value="Genomic_DNA"/>
</dbReference>
<dbReference type="RefSeq" id="WP_380075554.1">
    <property type="nucleotide sequence ID" value="NZ_JBHRZF010000011.1"/>
</dbReference>